<dbReference type="NCBIfam" id="TIGR00912">
    <property type="entry name" value="2A0309"/>
    <property type="match status" value="1"/>
</dbReference>
<feature type="transmembrane region" description="Helical" evidence="8">
    <location>
        <begin position="182"/>
        <end position="204"/>
    </location>
</feature>
<dbReference type="RefSeq" id="WP_183565775.1">
    <property type="nucleotide sequence ID" value="NZ_CBCSLB010000010.1"/>
</dbReference>
<dbReference type="PANTHER" id="PTHR34975">
    <property type="entry name" value="SPORE GERMINATION PROTEIN A2"/>
    <property type="match status" value="1"/>
</dbReference>
<keyword evidence="6 8" id="KW-1133">Transmembrane helix</keyword>
<evidence type="ECO:0000256" key="5">
    <source>
        <dbReference type="ARBA" id="ARBA00022692"/>
    </source>
</evidence>
<dbReference type="AlphaFoldDB" id="A0A7W5GBR8"/>
<dbReference type="GO" id="GO:0016020">
    <property type="term" value="C:membrane"/>
    <property type="evidence" value="ECO:0007669"/>
    <property type="project" value="UniProtKB-SubCell"/>
</dbReference>
<organism evidence="9 10">
    <name type="scientific">Paenibacillus endophyticus</name>
    <dbReference type="NCBI Taxonomy" id="1294268"/>
    <lineage>
        <taxon>Bacteria</taxon>
        <taxon>Bacillati</taxon>
        <taxon>Bacillota</taxon>
        <taxon>Bacilli</taxon>
        <taxon>Bacillales</taxon>
        <taxon>Paenibacillaceae</taxon>
        <taxon>Paenibacillus</taxon>
    </lineage>
</organism>
<evidence type="ECO:0000256" key="4">
    <source>
        <dbReference type="ARBA" id="ARBA00022544"/>
    </source>
</evidence>
<feature type="transmembrane region" description="Helical" evidence="8">
    <location>
        <begin position="216"/>
        <end position="248"/>
    </location>
</feature>
<protein>
    <submittedName>
        <fullName evidence="9">Spore germination protein (Amino acid permease)</fullName>
    </submittedName>
</protein>
<evidence type="ECO:0000256" key="1">
    <source>
        <dbReference type="ARBA" id="ARBA00004141"/>
    </source>
</evidence>
<feature type="transmembrane region" description="Helical" evidence="8">
    <location>
        <begin position="334"/>
        <end position="356"/>
    </location>
</feature>
<feature type="transmembrane region" description="Helical" evidence="8">
    <location>
        <begin position="12"/>
        <end position="33"/>
    </location>
</feature>
<feature type="transmembrane region" description="Helical" evidence="8">
    <location>
        <begin position="119"/>
        <end position="136"/>
    </location>
</feature>
<accession>A0A7W5GBR8</accession>
<comment type="subcellular location">
    <subcellularLocation>
        <location evidence="1">Membrane</location>
        <topology evidence="1">Multi-pass membrane protein</topology>
    </subcellularLocation>
</comment>
<dbReference type="PANTHER" id="PTHR34975:SF2">
    <property type="entry name" value="SPORE GERMINATION PROTEIN A2"/>
    <property type="match status" value="1"/>
</dbReference>
<feature type="transmembrane region" description="Helical" evidence="8">
    <location>
        <begin position="79"/>
        <end position="99"/>
    </location>
</feature>
<proteinExistence type="inferred from homology"/>
<name>A0A7W5GBR8_9BACL</name>
<keyword evidence="7 8" id="KW-0472">Membrane</keyword>
<evidence type="ECO:0000313" key="9">
    <source>
        <dbReference type="EMBL" id="MBB3153698.1"/>
    </source>
</evidence>
<evidence type="ECO:0000256" key="2">
    <source>
        <dbReference type="ARBA" id="ARBA00007998"/>
    </source>
</evidence>
<evidence type="ECO:0000256" key="8">
    <source>
        <dbReference type="SAM" id="Phobius"/>
    </source>
</evidence>
<comment type="caution">
    <text evidence="9">The sequence shown here is derived from an EMBL/GenBank/DDBJ whole genome shotgun (WGS) entry which is preliminary data.</text>
</comment>
<keyword evidence="4" id="KW-0309">Germination</keyword>
<dbReference type="GO" id="GO:0009847">
    <property type="term" value="P:spore germination"/>
    <property type="evidence" value="ECO:0007669"/>
    <property type="project" value="InterPro"/>
</dbReference>
<dbReference type="Pfam" id="PF03845">
    <property type="entry name" value="Spore_permease"/>
    <property type="match status" value="1"/>
</dbReference>
<keyword evidence="10" id="KW-1185">Reference proteome</keyword>
<reference evidence="9 10" key="1">
    <citation type="submission" date="2020-08" db="EMBL/GenBank/DDBJ databases">
        <title>Genomic Encyclopedia of Type Strains, Phase III (KMG-III): the genomes of soil and plant-associated and newly described type strains.</title>
        <authorList>
            <person name="Whitman W."/>
        </authorList>
    </citation>
    <scope>NUCLEOTIDE SEQUENCE [LARGE SCALE GENOMIC DNA]</scope>
    <source>
        <strain evidence="9 10">CECT 8234</strain>
    </source>
</reference>
<gene>
    <name evidence="9" type="ORF">FHS16_003773</name>
</gene>
<dbReference type="InterPro" id="IPR004761">
    <property type="entry name" value="Spore_GerAB"/>
</dbReference>
<feature type="transmembrane region" description="Helical" evidence="8">
    <location>
        <begin position="39"/>
        <end position="59"/>
    </location>
</feature>
<feature type="transmembrane region" description="Helical" evidence="8">
    <location>
        <begin position="268"/>
        <end position="293"/>
    </location>
</feature>
<feature type="transmembrane region" description="Helical" evidence="8">
    <location>
        <begin position="305"/>
        <end position="322"/>
    </location>
</feature>
<keyword evidence="3" id="KW-0813">Transport</keyword>
<evidence type="ECO:0000256" key="3">
    <source>
        <dbReference type="ARBA" id="ARBA00022448"/>
    </source>
</evidence>
<evidence type="ECO:0000313" key="10">
    <source>
        <dbReference type="Proteomes" id="UP000518605"/>
    </source>
</evidence>
<dbReference type="EMBL" id="JACHXW010000011">
    <property type="protein sequence ID" value="MBB3153698.1"/>
    <property type="molecule type" value="Genomic_DNA"/>
</dbReference>
<feature type="transmembrane region" description="Helical" evidence="8">
    <location>
        <begin position="143"/>
        <end position="162"/>
    </location>
</feature>
<evidence type="ECO:0000256" key="7">
    <source>
        <dbReference type="ARBA" id="ARBA00023136"/>
    </source>
</evidence>
<sequence length="361" mass="41190">MAAQNKITHGQLSCLVFSYLSGFSTLFLSEAALLKQDVWMSYLIGMTLAIGMLWLLCYVQWKHPLLTMVEISDKLFGHWVSRLVLMIYLIYMLEMQAAACRALSTFYTTVVIPNMPSNQMILLIILCTTYATYLGLTTIVRAVQITLPFFLVGILIICFFLLRDVETNPFLPQFQHSFSEVMYGSLLSLYFPFGKLVVFGFLLARVKNMKKIFSSSIFGLILAALYLLVSAYLTLGTIGIHLAGTATFPFFSSIQMVKFGEYLERIEITIIGIWTIFTLFEIVVLQYVFTILLRHVFRIKNMKPFILPIGLLFFISAQKSFLRLSDLTFYNLNIAPFSTMLPIAIIPIMLSIMTLLRKEKT</sequence>
<comment type="similarity">
    <text evidence="2">Belongs to the amino acid-polyamine-organocation (APC) superfamily. Spore germination protein (SGP) (TC 2.A.3.9) family.</text>
</comment>
<keyword evidence="5 8" id="KW-0812">Transmembrane</keyword>
<dbReference type="Proteomes" id="UP000518605">
    <property type="component" value="Unassembled WGS sequence"/>
</dbReference>
<evidence type="ECO:0000256" key="6">
    <source>
        <dbReference type="ARBA" id="ARBA00022989"/>
    </source>
</evidence>